<feature type="domain" description="Protein-PII uridylyltransferase N-terminal" evidence="2">
    <location>
        <begin position="55"/>
        <end position="194"/>
    </location>
</feature>
<dbReference type="Proteomes" id="UP000275461">
    <property type="component" value="Unassembled WGS sequence"/>
</dbReference>
<accession>A0A498C9B7</accession>
<reference evidence="4 5" key="1">
    <citation type="submission" date="2018-10" db="EMBL/GenBank/DDBJ databases">
        <title>Genomic Encyclopedia of Type Strains, Phase IV (KMG-IV): sequencing the most valuable type-strain genomes for metagenomic binning, comparative biology and taxonomic classification.</title>
        <authorList>
            <person name="Goeker M."/>
        </authorList>
    </citation>
    <scope>NUCLEOTIDE SEQUENCE [LARGE SCALE GENOMIC DNA]</scope>
    <source>
        <strain evidence="4 5">DSM 12769</strain>
    </source>
</reference>
<evidence type="ECO:0000259" key="3">
    <source>
        <dbReference type="Pfam" id="PF10335"/>
    </source>
</evidence>
<proteinExistence type="predicted"/>
<comment type="caution">
    <text evidence="4">The sequence shown here is derived from an EMBL/GenBank/DDBJ whole genome shotgun (WGS) entry which is preliminary data.</text>
</comment>
<dbReference type="Pfam" id="PF03445">
    <property type="entry name" value="DUF294"/>
    <property type="match status" value="1"/>
</dbReference>
<evidence type="ECO:0000259" key="2">
    <source>
        <dbReference type="Pfam" id="PF03445"/>
    </source>
</evidence>
<protein>
    <submittedName>
        <fullName evidence="4">CBS domain-containing protein</fullName>
    </submittedName>
</protein>
<feature type="region of interest" description="Disordered" evidence="1">
    <location>
        <begin position="1"/>
        <end position="23"/>
    </location>
</feature>
<evidence type="ECO:0000256" key="1">
    <source>
        <dbReference type="SAM" id="MobiDB-lite"/>
    </source>
</evidence>
<dbReference type="InterPro" id="IPR005105">
    <property type="entry name" value="GlnD_Uridyltrans_N"/>
</dbReference>
<sequence>MPGTTLPLRNGHHLCGHRPAPAPAPERQLIAARLEAARGPRTGGGPARVAAAQVHLVERLQARGLPAGRIQRRLTTLNNTVIRRLARQAVAVAMRRGAGPPPVRFCLLMMGSSARDEHFLGPDQDHGLVLADYPDRDHDAVDTWFRDYSNDLVDRLAAAGFPRDTGEVMCTNPLWRKTLEQWRQQVSTWARRADSVSLCLADVLLDCRPLFGPPALARALRAALNRQLTTPAFLKAMVTAHTDRGVGLGWFNRLVTMDRSDPHQGCINLKHTALLPFITATRQLALYHRVPALSTRGRLRGLHRRDALTEADHQALQTAMDTLADQVLRHQLRQLQEGQTADYFLDPKALPTGERHALKQALKRIRRLRDQARNDITGQIF</sequence>
<dbReference type="InterPro" id="IPR018821">
    <property type="entry name" value="DUF294_put_nucleoTrafse_sb-bd"/>
</dbReference>
<evidence type="ECO:0000313" key="5">
    <source>
        <dbReference type="Proteomes" id="UP000275461"/>
    </source>
</evidence>
<gene>
    <name evidence="4" type="ORF">DFR31_0775</name>
</gene>
<dbReference type="CDD" id="cd05401">
    <property type="entry name" value="NT_GlnE_GlnD_like"/>
    <property type="match status" value="1"/>
</dbReference>
<organism evidence="4 5">
    <name type="scientific">Alkalispirillum mobile</name>
    <dbReference type="NCBI Taxonomy" id="85925"/>
    <lineage>
        <taxon>Bacteria</taxon>
        <taxon>Pseudomonadati</taxon>
        <taxon>Pseudomonadota</taxon>
        <taxon>Gammaproteobacteria</taxon>
        <taxon>Chromatiales</taxon>
        <taxon>Ectothiorhodospiraceae</taxon>
        <taxon>Alkalispirillum</taxon>
    </lineage>
</organism>
<keyword evidence="5" id="KW-1185">Reference proteome</keyword>
<feature type="domain" description="DUF294" evidence="3">
    <location>
        <begin position="231"/>
        <end position="374"/>
    </location>
</feature>
<dbReference type="OrthoDB" id="9808528at2"/>
<name>A0A498C9B7_9GAMM</name>
<dbReference type="Pfam" id="PF10335">
    <property type="entry name" value="DUF294_C"/>
    <property type="match status" value="1"/>
</dbReference>
<evidence type="ECO:0000313" key="4">
    <source>
        <dbReference type="EMBL" id="RLK50866.1"/>
    </source>
</evidence>
<dbReference type="AlphaFoldDB" id="A0A498C9B7"/>
<dbReference type="GO" id="GO:0008773">
    <property type="term" value="F:[protein-PII] uridylyltransferase activity"/>
    <property type="evidence" value="ECO:0007669"/>
    <property type="project" value="InterPro"/>
</dbReference>
<dbReference type="RefSeq" id="WP_121441322.1">
    <property type="nucleotide sequence ID" value="NZ_RCDA01000001.1"/>
</dbReference>
<dbReference type="EMBL" id="RCDA01000001">
    <property type="protein sequence ID" value="RLK50866.1"/>
    <property type="molecule type" value="Genomic_DNA"/>
</dbReference>